<sequence length="512" mass="59986">MREYLDSKSQKKVALLEKIFYAENHTCTQEELLNELNITYPTLISTIKTINFDIERFGYKEFSIVHSAPNLSYTLKISDNCSIQLIINAYIRESPKFQILETLLLSSFPNLQALAKKVHVSYSGIKKEIKELNEELSERNLYISTGNQVEITGDEFSLRIFYAFLFLVAYSGDRWPFSFVRYDEITDLLESCPKEIYRADSIDKAMMIHYYVAMHLLRDRMNCHIDTTRQFKVALYKACTEESKKSESAFIKKVAKQLPNRNYKEMTYTTQIILSTIVAFGSYSSIEKMPSFFYMDEQLEEMGFMKLVDFASERVNDNLSIPFSEKEMELLRYSFASINYRYFLLDNLINKFNNIVPGYTDLDRNIRKIHKVNHLEPLISQLVNLKEMDPLKPFEERLASDYLIILDKRIDFSIHTLPIKVTILSTISNETAVFDFMRYFSSYYNLEIINQVDPVVDLYISDFSVSPEVLTSLRINQPIVYVNTRWLESDYVKINDNLAKIARKKFIANKKD</sequence>
<dbReference type="InterPro" id="IPR050661">
    <property type="entry name" value="BglG_antiterminators"/>
</dbReference>
<dbReference type="PATRIC" id="fig|1030009.3.peg.483"/>
<dbReference type="KEGG" id="lmq:LMM7_0493"/>
<dbReference type="PANTHER" id="PTHR30185">
    <property type="entry name" value="CRYPTIC BETA-GLUCOSIDE BGL OPERON ANTITERMINATOR"/>
    <property type="match status" value="1"/>
</dbReference>
<evidence type="ECO:0000313" key="4">
    <source>
        <dbReference type="EMBL" id="AEH91499.1"/>
    </source>
</evidence>
<dbReference type="Gene3D" id="1.10.10.10">
    <property type="entry name" value="Winged helix-like DNA-binding domain superfamily/Winged helix DNA-binding domain"/>
    <property type="match status" value="1"/>
</dbReference>
<evidence type="ECO:0000256" key="1">
    <source>
        <dbReference type="ARBA" id="ARBA00023015"/>
    </source>
</evidence>
<keyword evidence="1" id="KW-0805">Transcription regulation</keyword>
<dbReference type="EMBL" id="CP002816">
    <property type="protein sequence ID" value="AEH91499.1"/>
    <property type="molecule type" value="Genomic_DNA"/>
</dbReference>
<evidence type="ECO:0000313" key="5">
    <source>
        <dbReference type="Proteomes" id="UP000000486"/>
    </source>
</evidence>
<organism evidence="4 5">
    <name type="scientific">Listeria monocytogenes serotype 4a (strain M7)</name>
    <dbReference type="NCBI Taxonomy" id="1030009"/>
    <lineage>
        <taxon>Bacteria</taxon>
        <taxon>Bacillati</taxon>
        <taxon>Bacillota</taxon>
        <taxon>Bacilli</taxon>
        <taxon>Bacillales</taxon>
        <taxon>Listeriaceae</taxon>
        <taxon>Listeria</taxon>
    </lineage>
</organism>
<evidence type="ECO:0000259" key="3">
    <source>
        <dbReference type="Pfam" id="PF05043"/>
    </source>
</evidence>
<protein>
    <submittedName>
        <fullName evidence="4">Putative transcription regulators (VirR)</fullName>
    </submittedName>
</protein>
<proteinExistence type="predicted"/>
<name>A0A0E0UT44_LISMM</name>
<dbReference type="Proteomes" id="UP000000486">
    <property type="component" value="Chromosome"/>
</dbReference>
<dbReference type="AlphaFoldDB" id="A0A0E0UT44"/>
<reference evidence="4 5" key="1">
    <citation type="journal article" date="2011" name="J. Bacteriol.">
        <title>Genome sequence of the nonpathogenic Listeria monocytogenes serovar 4a strain M7.</title>
        <authorList>
            <person name="Chen J."/>
            <person name="Xia Y."/>
            <person name="Cheng C."/>
            <person name="Fang C."/>
            <person name="Shan Y."/>
            <person name="Jin G."/>
            <person name="Fang W."/>
        </authorList>
    </citation>
    <scope>NUCLEOTIDE SEQUENCE [LARGE SCALE GENOMIC DNA]</scope>
    <source>
        <strain evidence="4 5">M7</strain>
    </source>
</reference>
<dbReference type="PANTHER" id="PTHR30185:SF12">
    <property type="entry name" value="TRANSCRIPTIONAL REGULATOR MANR"/>
    <property type="match status" value="1"/>
</dbReference>
<dbReference type="InterPro" id="IPR036388">
    <property type="entry name" value="WH-like_DNA-bd_sf"/>
</dbReference>
<dbReference type="Pfam" id="PF05043">
    <property type="entry name" value="Mga"/>
    <property type="match status" value="1"/>
</dbReference>
<feature type="domain" description="Mga helix-turn-helix" evidence="3">
    <location>
        <begin position="79"/>
        <end position="166"/>
    </location>
</feature>
<keyword evidence="2" id="KW-0804">Transcription</keyword>
<accession>A0A0E0UT44</accession>
<dbReference type="HOGENOM" id="CLU_539411_0_0_9"/>
<evidence type="ECO:0000256" key="2">
    <source>
        <dbReference type="ARBA" id="ARBA00023163"/>
    </source>
</evidence>
<gene>
    <name evidence="4" type="ordered locus">LMM7_0493</name>
</gene>
<dbReference type="InterPro" id="IPR007737">
    <property type="entry name" value="Mga_HTH"/>
</dbReference>
<dbReference type="RefSeq" id="WP_012581916.1">
    <property type="nucleotide sequence ID" value="NC_017537.1"/>
</dbReference>